<keyword evidence="2 5" id="KW-0489">Methyltransferase</keyword>
<dbReference type="GO" id="GO:0032259">
    <property type="term" value="P:methylation"/>
    <property type="evidence" value="ECO:0007669"/>
    <property type="project" value="UniProtKB-KW"/>
</dbReference>
<gene>
    <name evidence="5" type="primary">pglX</name>
    <name evidence="5" type="ORF">G0P68_19180</name>
</gene>
<proteinExistence type="predicted"/>
<protein>
    <recommendedName>
        <fullName evidence="1">site-specific DNA-methyltransferase (adenine-specific)</fullName>
        <ecNumber evidence="1">2.1.1.72</ecNumber>
    </recommendedName>
</protein>
<evidence type="ECO:0000256" key="2">
    <source>
        <dbReference type="ARBA" id="ARBA00022603"/>
    </source>
</evidence>
<dbReference type="NCBIfam" id="NF033452">
    <property type="entry name" value="BREX_1_MTaseX"/>
    <property type="match status" value="1"/>
</dbReference>
<reference evidence="5" key="1">
    <citation type="journal article" date="2018" name="Genome Biol.">
        <title>SKESA: strategic k-mer extension for scrupulous assemblies.</title>
        <authorList>
            <person name="Souvorov A."/>
            <person name="Agarwala R."/>
            <person name="Lipman D.J."/>
        </authorList>
    </citation>
    <scope>NUCLEOTIDE SEQUENCE</scope>
    <source>
        <strain evidence="5">SSI_AA690</strain>
    </source>
</reference>
<comment type="catalytic activity">
    <reaction evidence="4">
        <text>a 2'-deoxyadenosine in DNA + S-adenosyl-L-methionine = an N(6)-methyl-2'-deoxyadenosine in DNA + S-adenosyl-L-homocysteine + H(+)</text>
        <dbReference type="Rhea" id="RHEA:15197"/>
        <dbReference type="Rhea" id="RHEA-COMP:12418"/>
        <dbReference type="Rhea" id="RHEA-COMP:12419"/>
        <dbReference type="ChEBI" id="CHEBI:15378"/>
        <dbReference type="ChEBI" id="CHEBI:57856"/>
        <dbReference type="ChEBI" id="CHEBI:59789"/>
        <dbReference type="ChEBI" id="CHEBI:90615"/>
        <dbReference type="ChEBI" id="CHEBI:90616"/>
        <dbReference type="EC" id="2.1.1.72"/>
    </reaction>
</comment>
<evidence type="ECO:0000256" key="3">
    <source>
        <dbReference type="ARBA" id="ARBA00022679"/>
    </source>
</evidence>
<dbReference type="GO" id="GO:0009007">
    <property type="term" value="F:site-specific DNA-methyltransferase (adenine-specific) activity"/>
    <property type="evidence" value="ECO:0007669"/>
    <property type="project" value="UniProtKB-EC"/>
</dbReference>
<dbReference type="AlphaFoldDB" id="A0A710HRX7"/>
<sequence>EKIALKAGMSTGDNIKFQRYWYEVSIKKTLITNKESNTKIDIHNIKWFPCSSGGEYRKWYGNNEIVVNWENNGYEIRNFKFENGKTRSAVRNDEYYFREGITWSKISQGNFCVRYRPKGFVFDDTGRCGFSNNKNELLYAAGLMCTPVVNHYLSILAPTLSFTSGELASVPYPEIEDEIIELVTNAIEIAKNDWDSQEQSWDYVCSPLLEHNSTQLLRNIYKQKINTNIKLVETLLLIENTINNIFIDKLQLDKTIIKAVLQSEITLLCNPNYRYKNIQDHTDLTNKYYTDITIDILSYIIGCMMGRYSLDREGLVYAHEGNKGFAELVAEDAYKTFPADNDGILPLMDDEWFDDDVTSRVKEFVRTVWGEEHLQENLEFIAESLCLYAIKPKKGESALDTIRRYLSTQFWKDHMKMYKKRPIYWLFSSGKEKAFECLVYLHRYNDATLARMRTEYVVPLLARYQANIDRLNEQVDGASGGEATRLKRERDSLSKKFNELRSFDDRLRHYADMRISIDLDDGVKVNYGKFGDLLADVKAITGNAPEII</sequence>
<evidence type="ECO:0000313" key="5">
    <source>
        <dbReference type="EMBL" id="HAD1661499.1"/>
    </source>
</evidence>
<organism evidence="5">
    <name type="scientific">Salmonella typhimurium</name>
    <dbReference type="NCBI Taxonomy" id="90371"/>
    <lineage>
        <taxon>Bacteria</taxon>
        <taxon>Pseudomonadati</taxon>
        <taxon>Pseudomonadota</taxon>
        <taxon>Gammaproteobacteria</taxon>
        <taxon>Enterobacterales</taxon>
        <taxon>Enterobacteriaceae</taxon>
        <taxon>Salmonella</taxon>
    </lineage>
</organism>
<feature type="non-terminal residue" evidence="5">
    <location>
        <position position="1"/>
    </location>
</feature>
<comment type="caution">
    <text evidence="5">The sequence shown here is derived from an EMBL/GenBank/DDBJ whole genome shotgun (WGS) entry which is preliminary data.</text>
</comment>
<evidence type="ECO:0000256" key="4">
    <source>
        <dbReference type="ARBA" id="ARBA00047942"/>
    </source>
</evidence>
<dbReference type="InterPro" id="IPR050953">
    <property type="entry name" value="N4_N6_ade-DNA_methylase"/>
</dbReference>
<dbReference type="EMBL" id="DAANVW010000059">
    <property type="protein sequence ID" value="HAD1661499.1"/>
    <property type="molecule type" value="Genomic_DNA"/>
</dbReference>
<dbReference type="InterPro" id="IPR047939">
    <property type="entry name" value="BREX_1_PglX"/>
</dbReference>
<dbReference type="EC" id="2.1.1.72" evidence="1"/>
<dbReference type="PANTHER" id="PTHR33841">
    <property type="entry name" value="DNA METHYLTRANSFERASE YEEA-RELATED"/>
    <property type="match status" value="1"/>
</dbReference>
<reference evidence="5" key="2">
    <citation type="submission" date="2019-08" db="EMBL/GenBank/DDBJ databases">
        <authorList>
            <consortium name="NCBI Pathogen Detection Project"/>
        </authorList>
    </citation>
    <scope>NUCLEOTIDE SEQUENCE</scope>
    <source>
        <strain evidence="5">SSI_AA690</strain>
    </source>
</reference>
<accession>A0A710HRX7</accession>
<name>A0A710HRX7_SALTM</name>
<keyword evidence="3 5" id="KW-0808">Transferase</keyword>
<dbReference type="PANTHER" id="PTHR33841:SF1">
    <property type="entry name" value="DNA METHYLTRANSFERASE A"/>
    <property type="match status" value="1"/>
</dbReference>
<evidence type="ECO:0000256" key="1">
    <source>
        <dbReference type="ARBA" id="ARBA00011900"/>
    </source>
</evidence>